<dbReference type="Gene3D" id="1.10.630.10">
    <property type="entry name" value="Cytochrome P450"/>
    <property type="match status" value="1"/>
</dbReference>
<dbReference type="OrthoDB" id="1470350at2759"/>
<accession>A0A6A4QT75</accession>
<dbReference type="AlphaFoldDB" id="A0A6A4QT75"/>
<dbReference type="Proteomes" id="UP000447434">
    <property type="component" value="Chromosome 3"/>
</dbReference>
<dbReference type="GO" id="GO:0020037">
    <property type="term" value="F:heme binding"/>
    <property type="evidence" value="ECO:0007669"/>
    <property type="project" value="InterPro"/>
</dbReference>
<comment type="caution">
    <text evidence="1">The sequence shown here is derived from an EMBL/GenBank/DDBJ whole genome shotgun (WGS) entry which is preliminary data.</text>
</comment>
<proteinExistence type="predicted"/>
<gene>
    <name evidence="1" type="ORF">Lalb_Chr03g0024961</name>
</gene>
<keyword evidence="2" id="KW-1185">Reference proteome</keyword>
<dbReference type="SUPFAM" id="SSF48264">
    <property type="entry name" value="Cytochrome P450"/>
    <property type="match status" value="1"/>
</dbReference>
<dbReference type="GO" id="GO:0016705">
    <property type="term" value="F:oxidoreductase activity, acting on paired donors, with incorporation or reduction of molecular oxygen"/>
    <property type="evidence" value="ECO:0007669"/>
    <property type="project" value="InterPro"/>
</dbReference>
<organism evidence="1 2">
    <name type="scientific">Lupinus albus</name>
    <name type="common">White lupine</name>
    <name type="synonym">Lupinus termis</name>
    <dbReference type="NCBI Taxonomy" id="3870"/>
    <lineage>
        <taxon>Eukaryota</taxon>
        <taxon>Viridiplantae</taxon>
        <taxon>Streptophyta</taxon>
        <taxon>Embryophyta</taxon>
        <taxon>Tracheophyta</taxon>
        <taxon>Spermatophyta</taxon>
        <taxon>Magnoliopsida</taxon>
        <taxon>eudicotyledons</taxon>
        <taxon>Gunneridae</taxon>
        <taxon>Pentapetalae</taxon>
        <taxon>rosids</taxon>
        <taxon>fabids</taxon>
        <taxon>Fabales</taxon>
        <taxon>Fabaceae</taxon>
        <taxon>Papilionoideae</taxon>
        <taxon>50 kb inversion clade</taxon>
        <taxon>genistoids sensu lato</taxon>
        <taxon>core genistoids</taxon>
        <taxon>Genisteae</taxon>
        <taxon>Lupinus</taxon>
    </lineage>
</organism>
<dbReference type="EMBL" id="WOCE01000003">
    <property type="protein sequence ID" value="KAE9616446.1"/>
    <property type="molecule type" value="Genomic_DNA"/>
</dbReference>
<reference evidence="2" key="1">
    <citation type="journal article" date="2020" name="Nat. Commun.">
        <title>Genome sequence of the cluster root forming white lupin.</title>
        <authorList>
            <person name="Hufnagel B."/>
            <person name="Marques A."/>
            <person name="Soriano A."/>
            <person name="Marques L."/>
            <person name="Divol F."/>
            <person name="Doumas P."/>
            <person name="Sallet E."/>
            <person name="Mancinotti D."/>
            <person name="Carrere S."/>
            <person name="Marande W."/>
            <person name="Arribat S."/>
            <person name="Keller J."/>
            <person name="Huneau C."/>
            <person name="Blein T."/>
            <person name="Aime D."/>
            <person name="Laguerre M."/>
            <person name="Taylor J."/>
            <person name="Schubert V."/>
            <person name="Nelson M."/>
            <person name="Geu-Flores F."/>
            <person name="Crespi M."/>
            <person name="Gallardo-Guerrero K."/>
            <person name="Delaux P.-M."/>
            <person name="Salse J."/>
            <person name="Berges H."/>
            <person name="Guyot R."/>
            <person name="Gouzy J."/>
            <person name="Peret B."/>
        </authorList>
    </citation>
    <scope>NUCLEOTIDE SEQUENCE [LARGE SCALE GENOMIC DNA]</scope>
    <source>
        <strain evidence="2">cv. Amiga</strain>
    </source>
</reference>
<name>A0A6A4QT75_LUPAL</name>
<sequence length="64" mass="7185">MKMVAIALLRNFKVEVVEGHHVSPTVSIILHMKHGLKVNITKRCVSDSNTVLSIIYWLCVLSPN</sequence>
<protein>
    <submittedName>
        <fullName evidence="1">Putative cytochrome P450</fullName>
    </submittedName>
</protein>
<dbReference type="InterPro" id="IPR036396">
    <property type="entry name" value="Cyt_P450_sf"/>
</dbReference>
<evidence type="ECO:0000313" key="1">
    <source>
        <dbReference type="EMBL" id="KAE9616446.1"/>
    </source>
</evidence>
<dbReference type="GO" id="GO:0004497">
    <property type="term" value="F:monooxygenase activity"/>
    <property type="evidence" value="ECO:0007669"/>
    <property type="project" value="InterPro"/>
</dbReference>
<evidence type="ECO:0000313" key="2">
    <source>
        <dbReference type="Proteomes" id="UP000447434"/>
    </source>
</evidence>
<dbReference type="GO" id="GO:0005506">
    <property type="term" value="F:iron ion binding"/>
    <property type="evidence" value="ECO:0007669"/>
    <property type="project" value="InterPro"/>
</dbReference>